<keyword evidence="4" id="KW-0735">Signal-anchor</keyword>
<feature type="domain" description="Trichome birefringence-like N-terminal" evidence="8">
    <location>
        <begin position="2"/>
        <end position="28"/>
    </location>
</feature>
<evidence type="ECO:0000259" key="8">
    <source>
        <dbReference type="Pfam" id="PF14416"/>
    </source>
</evidence>
<dbReference type="PANTHER" id="PTHR32285:SF18">
    <property type="entry name" value="PROTEIN TRICHOME BIREFRINGENCE-LIKE 18"/>
    <property type="match status" value="1"/>
</dbReference>
<dbReference type="PANTHER" id="PTHR32285">
    <property type="entry name" value="PROTEIN TRICHOME BIREFRINGENCE-LIKE 9-RELATED"/>
    <property type="match status" value="1"/>
</dbReference>
<comment type="subcellular location">
    <subcellularLocation>
        <location evidence="1">Membrane</location>
        <topology evidence="1">Single-pass membrane protein</topology>
    </subcellularLocation>
</comment>
<proteinExistence type="inferred from homology"/>
<dbReference type="GO" id="GO:0005794">
    <property type="term" value="C:Golgi apparatus"/>
    <property type="evidence" value="ECO:0007669"/>
    <property type="project" value="TreeGrafter"/>
</dbReference>
<dbReference type="Pfam" id="PF13839">
    <property type="entry name" value="PC-Esterase"/>
    <property type="match status" value="1"/>
</dbReference>
<dbReference type="InterPro" id="IPR025846">
    <property type="entry name" value="TBL_N"/>
</dbReference>
<reference evidence="9 10" key="1">
    <citation type="journal article" date="2018" name="Nat. Genet.">
        <title>The Rosa genome provides new insights in the design of modern roses.</title>
        <authorList>
            <person name="Bendahmane M."/>
        </authorList>
    </citation>
    <scope>NUCLEOTIDE SEQUENCE [LARGE SCALE GENOMIC DNA]</scope>
    <source>
        <strain evidence="10">cv. Old Blush</strain>
    </source>
</reference>
<comment type="similarity">
    <text evidence="2">Belongs to the PC-esterase family. TBL subfamily.</text>
</comment>
<keyword evidence="10" id="KW-1185">Reference proteome</keyword>
<dbReference type="Proteomes" id="UP000238479">
    <property type="component" value="Chromosome 1"/>
</dbReference>
<evidence type="ECO:0000259" key="7">
    <source>
        <dbReference type="Pfam" id="PF13839"/>
    </source>
</evidence>
<dbReference type="AlphaFoldDB" id="A0A2P6SMJ9"/>
<dbReference type="Pfam" id="PF14416">
    <property type="entry name" value="PMR5N"/>
    <property type="match status" value="1"/>
</dbReference>
<gene>
    <name evidence="9" type="ORF">RchiOBHm_Chr1g0375171</name>
</gene>
<organism evidence="9 10">
    <name type="scientific">Rosa chinensis</name>
    <name type="common">China rose</name>
    <dbReference type="NCBI Taxonomy" id="74649"/>
    <lineage>
        <taxon>Eukaryota</taxon>
        <taxon>Viridiplantae</taxon>
        <taxon>Streptophyta</taxon>
        <taxon>Embryophyta</taxon>
        <taxon>Tracheophyta</taxon>
        <taxon>Spermatophyta</taxon>
        <taxon>Magnoliopsida</taxon>
        <taxon>eudicotyledons</taxon>
        <taxon>Gunneridae</taxon>
        <taxon>Pentapetalae</taxon>
        <taxon>rosids</taxon>
        <taxon>fabids</taxon>
        <taxon>Rosales</taxon>
        <taxon>Rosaceae</taxon>
        <taxon>Rosoideae</taxon>
        <taxon>Rosoideae incertae sedis</taxon>
        <taxon>Rosa</taxon>
    </lineage>
</organism>
<evidence type="ECO:0000256" key="6">
    <source>
        <dbReference type="ARBA" id="ARBA00023136"/>
    </source>
</evidence>
<evidence type="ECO:0000256" key="2">
    <source>
        <dbReference type="ARBA" id="ARBA00007727"/>
    </source>
</evidence>
<evidence type="ECO:0000313" key="10">
    <source>
        <dbReference type="Proteomes" id="UP000238479"/>
    </source>
</evidence>
<keyword evidence="6" id="KW-0472">Membrane</keyword>
<evidence type="ECO:0000256" key="5">
    <source>
        <dbReference type="ARBA" id="ARBA00022989"/>
    </source>
</evidence>
<dbReference type="EMBL" id="PDCK01000039">
    <property type="protein sequence ID" value="PRQ59891.1"/>
    <property type="molecule type" value="Genomic_DNA"/>
</dbReference>
<accession>A0A2P6SMJ9</accession>
<feature type="domain" description="Trichome birefringence-like C-terminal" evidence="7">
    <location>
        <begin position="29"/>
        <end position="105"/>
    </location>
</feature>
<comment type="caution">
    <text evidence="9">The sequence shown here is derived from an EMBL/GenBank/DDBJ whole genome shotgun (WGS) entry which is preliminary data.</text>
</comment>
<sequence length="114" mass="13237">MSSKLKCQVNGWPDKEYENWRWKPFQCDLPPFDAIKFLELMRGKTIAFIGDSINRGHMESLLCTLKHAFVEVPEMGSNSRMQTYTFKSSFVTIVRIWSSRLIKEAHGDFAPMVC</sequence>
<dbReference type="STRING" id="74649.A0A2P6SMJ9"/>
<dbReference type="GO" id="GO:0016413">
    <property type="term" value="F:O-acetyltransferase activity"/>
    <property type="evidence" value="ECO:0007669"/>
    <property type="project" value="InterPro"/>
</dbReference>
<keyword evidence="3" id="KW-0812">Transmembrane</keyword>
<keyword evidence="5" id="KW-1133">Transmembrane helix</keyword>
<dbReference type="GO" id="GO:0016020">
    <property type="term" value="C:membrane"/>
    <property type="evidence" value="ECO:0007669"/>
    <property type="project" value="UniProtKB-SubCell"/>
</dbReference>
<dbReference type="InterPro" id="IPR029962">
    <property type="entry name" value="TBL"/>
</dbReference>
<evidence type="ECO:0000256" key="4">
    <source>
        <dbReference type="ARBA" id="ARBA00022968"/>
    </source>
</evidence>
<protein>
    <submittedName>
        <fullName evidence="9">Putative PC-Esterase</fullName>
    </submittedName>
</protein>
<evidence type="ECO:0000256" key="1">
    <source>
        <dbReference type="ARBA" id="ARBA00004167"/>
    </source>
</evidence>
<name>A0A2P6SMJ9_ROSCH</name>
<evidence type="ECO:0000256" key="3">
    <source>
        <dbReference type="ARBA" id="ARBA00022692"/>
    </source>
</evidence>
<evidence type="ECO:0000313" key="9">
    <source>
        <dbReference type="EMBL" id="PRQ59891.1"/>
    </source>
</evidence>
<dbReference type="InterPro" id="IPR026057">
    <property type="entry name" value="TBL_C"/>
</dbReference>
<dbReference type="Gramene" id="PRQ59891">
    <property type="protein sequence ID" value="PRQ59891"/>
    <property type="gene ID" value="RchiOBHm_Chr1g0375171"/>
</dbReference>